<comment type="similarity">
    <text evidence="1">Belongs to the glycosyl hydrolase 18 family. Chitinase class V subfamily.</text>
</comment>
<evidence type="ECO:0000256" key="2">
    <source>
        <dbReference type="ARBA" id="ARBA00012729"/>
    </source>
</evidence>
<dbReference type="SUPFAM" id="SSF57016">
    <property type="entry name" value="Plant lectins/antimicrobial peptides"/>
    <property type="match status" value="1"/>
</dbReference>
<dbReference type="InterPro" id="IPR001223">
    <property type="entry name" value="Glyco_hydro18_cat"/>
</dbReference>
<dbReference type="CDD" id="cd00035">
    <property type="entry name" value="ChtBD1"/>
    <property type="match status" value="1"/>
</dbReference>
<feature type="disulfide bond" evidence="4">
    <location>
        <begin position="13"/>
        <end position="25"/>
    </location>
</feature>
<dbReference type="SUPFAM" id="SSF51445">
    <property type="entry name" value="(Trans)glycosidases"/>
    <property type="match status" value="1"/>
</dbReference>
<evidence type="ECO:0000256" key="3">
    <source>
        <dbReference type="ARBA" id="ARBA00022669"/>
    </source>
</evidence>
<reference evidence="7" key="1">
    <citation type="journal article" date="2020" name="Stud. Mycol.">
        <title>101 Dothideomycetes genomes: a test case for predicting lifestyles and emergence of pathogens.</title>
        <authorList>
            <person name="Haridas S."/>
            <person name="Albert R."/>
            <person name="Binder M."/>
            <person name="Bloem J."/>
            <person name="Labutti K."/>
            <person name="Salamov A."/>
            <person name="Andreopoulos B."/>
            <person name="Baker S."/>
            <person name="Barry K."/>
            <person name="Bills G."/>
            <person name="Bluhm B."/>
            <person name="Cannon C."/>
            <person name="Castanera R."/>
            <person name="Culley D."/>
            <person name="Daum C."/>
            <person name="Ezra D."/>
            <person name="Gonzalez J."/>
            <person name="Henrissat B."/>
            <person name="Kuo A."/>
            <person name="Liang C."/>
            <person name="Lipzen A."/>
            <person name="Lutzoni F."/>
            <person name="Magnuson J."/>
            <person name="Mondo S."/>
            <person name="Nolan M."/>
            <person name="Ohm R."/>
            <person name="Pangilinan J."/>
            <person name="Park H.-J."/>
            <person name="Ramirez L."/>
            <person name="Alfaro M."/>
            <person name="Sun H."/>
            <person name="Tritt A."/>
            <person name="Yoshinaga Y."/>
            <person name="Zwiers L.-H."/>
            <person name="Turgeon B."/>
            <person name="Goodwin S."/>
            <person name="Spatafora J."/>
            <person name="Crous P."/>
            <person name="Grigoriev I."/>
        </authorList>
    </citation>
    <scope>NUCLEOTIDE SEQUENCE</scope>
    <source>
        <strain evidence="7">CBS 675.92</strain>
    </source>
</reference>
<dbReference type="EMBL" id="ML976995">
    <property type="protein sequence ID" value="KAF1955249.1"/>
    <property type="molecule type" value="Genomic_DNA"/>
</dbReference>
<dbReference type="GO" id="GO:0008843">
    <property type="term" value="F:endochitinase activity"/>
    <property type="evidence" value="ECO:0007669"/>
    <property type="project" value="UniProtKB-EC"/>
</dbReference>
<dbReference type="Gene3D" id="3.10.50.10">
    <property type="match status" value="1"/>
</dbReference>
<dbReference type="AlphaFoldDB" id="A0A6A5TU25"/>
<organism evidence="7 8">
    <name type="scientific">Byssothecium circinans</name>
    <dbReference type="NCBI Taxonomy" id="147558"/>
    <lineage>
        <taxon>Eukaryota</taxon>
        <taxon>Fungi</taxon>
        <taxon>Dikarya</taxon>
        <taxon>Ascomycota</taxon>
        <taxon>Pezizomycotina</taxon>
        <taxon>Dothideomycetes</taxon>
        <taxon>Pleosporomycetidae</taxon>
        <taxon>Pleosporales</taxon>
        <taxon>Massarineae</taxon>
        <taxon>Massarinaceae</taxon>
        <taxon>Byssothecium</taxon>
    </lineage>
</organism>
<dbReference type="Gene3D" id="3.30.60.10">
    <property type="entry name" value="Endochitinase-like"/>
    <property type="match status" value="1"/>
</dbReference>
<evidence type="ECO:0000259" key="6">
    <source>
        <dbReference type="PROSITE" id="PS51910"/>
    </source>
</evidence>
<evidence type="ECO:0000313" key="7">
    <source>
        <dbReference type="EMBL" id="KAF1955249.1"/>
    </source>
</evidence>
<dbReference type="EC" id="3.2.1.14" evidence="2"/>
<dbReference type="Gene3D" id="3.20.20.80">
    <property type="entry name" value="Glycosidases"/>
    <property type="match status" value="1"/>
</dbReference>
<keyword evidence="7" id="KW-0378">Hydrolase</keyword>
<dbReference type="InterPro" id="IPR036861">
    <property type="entry name" value="Endochitinase-like_sf"/>
</dbReference>
<dbReference type="OrthoDB" id="73875at2759"/>
<dbReference type="GO" id="GO:0005975">
    <property type="term" value="P:carbohydrate metabolic process"/>
    <property type="evidence" value="ECO:0007669"/>
    <property type="project" value="InterPro"/>
</dbReference>
<dbReference type="PANTHER" id="PTHR11177">
    <property type="entry name" value="CHITINASE"/>
    <property type="match status" value="1"/>
</dbReference>
<dbReference type="Pfam" id="PF00187">
    <property type="entry name" value="Chitin_bind_1"/>
    <property type="match status" value="1"/>
</dbReference>
<feature type="domain" description="GH18" evidence="6">
    <location>
        <begin position="69"/>
        <end position="415"/>
    </location>
</feature>
<dbReference type="InterPro" id="IPR017853">
    <property type="entry name" value="GH"/>
</dbReference>
<gene>
    <name evidence="7" type="ORF">CC80DRAFT_415709</name>
</gene>
<dbReference type="SMART" id="SM00636">
    <property type="entry name" value="Glyco_18"/>
    <property type="match status" value="1"/>
</dbReference>
<dbReference type="InterPro" id="IPR050314">
    <property type="entry name" value="Glycosyl_Hydrlase_18"/>
</dbReference>
<feature type="domain" description="Chitin-binding type-1" evidence="5">
    <location>
        <begin position="1"/>
        <end position="54"/>
    </location>
</feature>
<name>A0A6A5TU25_9PLEO</name>
<keyword evidence="4" id="KW-1015">Disulfide bond</keyword>
<dbReference type="PANTHER" id="PTHR11177:SF333">
    <property type="entry name" value="CHITINASE"/>
    <property type="match status" value="1"/>
</dbReference>
<dbReference type="GO" id="GO:0008061">
    <property type="term" value="F:chitin binding"/>
    <property type="evidence" value="ECO:0007669"/>
    <property type="project" value="UniProtKB-UniRule"/>
</dbReference>
<evidence type="ECO:0000313" key="8">
    <source>
        <dbReference type="Proteomes" id="UP000800035"/>
    </source>
</evidence>
<accession>A0A6A5TU25</accession>
<feature type="disulfide bond" evidence="4">
    <location>
        <begin position="18"/>
        <end position="32"/>
    </location>
</feature>
<dbReference type="Pfam" id="PF00704">
    <property type="entry name" value="Glyco_hydro_18"/>
    <property type="match status" value="1"/>
</dbReference>
<dbReference type="PROSITE" id="PS51910">
    <property type="entry name" value="GH18_2"/>
    <property type="match status" value="1"/>
</dbReference>
<comment type="caution">
    <text evidence="4">Lacks conserved residue(s) required for the propagation of feature annotation.</text>
</comment>
<keyword evidence="3 4" id="KW-0147">Chitin-binding</keyword>
<evidence type="ECO:0000259" key="5">
    <source>
        <dbReference type="PROSITE" id="PS50941"/>
    </source>
</evidence>
<keyword evidence="8" id="KW-1185">Reference proteome</keyword>
<proteinExistence type="inferred from homology"/>
<dbReference type="Proteomes" id="UP000800035">
    <property type="component" value="Unassembled WGS sequence"/>
</dbReference>
<dbReference type="SUPFAM" id="SSF54556">
    <property type="entry name" value="Chitinase insertion domain"/>
    <property type="match status" value="1"/>
</dbReference>
<evidence type="ECO:0000256" key="4">
    <source>
        <dbReference type="PROSITE-ProRule" id="PRU00261"/>
    </source>
</evidence>
<evidence type="ECO:0000256" key="1">
    <source>
        <dbReference type="ARBA" id="ARBA00008682"/>
    </source>
</evidence>
<dbReference type="InterPro" id="IPR001002">
    <property type="entry name" value="Chitin-bd_1"/>
</dbReference>
<dbReference type="PROSITE" id="PS50941">
    <property type="entry name" value="CHIT_BIND_I_2"/>
    <property type="match status" value="1"/>
</dbReference>
<dbReference type="InterPro" id="IPR029070">
    <property type="entry name" value="Chitinase_insertion_sf"/>
</dbReference>
<sequence>MCGEFSEGAGLACGMHLCCSATGWCGTTKDHCINADPGPDAKLPCQAGYGSCQIIDPPSCSPDGGSINKRTVGYYQASNVQKRLCQRMTPKQIKLDGFTHLNFAFATIDPVSFKISPADPADIPVMREFTDLSRDGRVQTWIAVGGHDFSDANKPTHRTWSELCSNAENRAAFISSVKDFMKEYGFQGVDLDWEYPGAPERGGKREDTKNFFLLVEEMRALFGSAYGISLPLVPDYWYLRWFDPIAMQKHVDFFGFMAYADLHGPWDGGVGELSSVIRGHTDIADIRKDTLPLWYDGLDPSKINFGLALYGRGYTLADQKCTEMSTCKFTDASKPGRCTNSPGFLSLNEINKLIDEKSLKPKYAADAIMKQISWDDQWIGYDDEETMAEKKKFANSQCFGGTMYWSVDFQPGNSP</sequence>
<protein>
    <recommendedName>
        <fullName evidence="2">chitinase</fullName>
        <ecNumber evidence="2">3.2.1.14</ecNumber>
    </recommendedName>
</protein>
<dbReference type="InterPro" id="IPR011583">
    <property type="entry name" value="Chitinase_II/V-like_cat"/>
</dbReference>